<dbReference type="GO" id="GO:0008270">
    <property type="term" value="F:zinc ion binding"/>
    <property type="evidence" value="ECO:0007669"/>
    <property type="project" value="UniProtKB-KW"/>
</dbReference>
<dbReference type="PANTHER" id="PTHR23235:SF120">
    <property type="entry name" value="KRUPPEL-LIKE FACTOR 15"/>
    <property type="match status" value="1"/>
</dbReference>
<dbReference type="AlphaFoldDB" id="A0A8H7J0E0"/>
<dbReference type="SMART" id="SM00355">
    <property type="entry name" value="ZnF_C2H2"/>
    <property type="match status" value="2"/>
</dbReference>
<feature type="compositionally biased region" description="Low complexity" evidence="6">
    <location>
        <begin position="78"/>
        <end position="106"/>
    </location>
</feature>
<gene>
    <name evidence="8" type="ORF">EKO04_006613</name>
</gene>
<sequence>MRQQIFASYVPSSYPDQVDLRVSHLPFRSAPNGPTTPDPHQHTFDESSFFSAAPQEVFSGPASRGAEGPLETWLMEMPPSTSPGSSRMSMSPSQGIATPPSDSFYSPPYPEHPQLYTYELLEQPQPLRTGSTSHPEWVDNAGNWQQSYSEGDNWSTQPFVAQPWTPSSYDGSAPPHVTSSHTYASNAALTPFMYPAHDQFPTPEIAQTNPAVAISGDALEDEGLRDDEDTSDGDSDWNEEESDYGHAGDLSSGSRSRANTRSSRIQVDRWAVPVNCIQQADTRSWKCDIPDCNTSFQRPEHLRRHVRSKHTDFKPYICKIPECTKPFSRGDNLGDHYWTHLQRGGRAGVNKKMTLSEIKLVLGPREKKVIRKLREKLQKHLEKEKQKKLRAARLAGTERAML</sequence>
<evidence type="ECO:0000313" key="8">
    <source>
        <dbReference type="EMBL" id="KAF9695629.1"/>
    </source>
</evidence>
<feature type="region of interest" description="Disordered" evidence="6">
    <location>
        <begin position="219"/>
        <end position="263"/>
    </location>
</feature>
<evidence type="ECO:0000256" key="3">
    <source>
        <dbReference type="ARBA" id="ARBA00022833"/>
    </source>
</evidence>
<dbReference type="Gene3D" id="3.30.160.60">
    <property type="entry name" value="Classic Zinc Finger"/>
    <property type="match status" value="2"/>
</dbReference>
<reference evidence="8" key="1">
    <citation type="submission" date="2018-12" db="EMBL/GenBank/DDBJ databases">
        <authorList>
            <person name="Syme R.A."/>
            <person name="Farfan-Caceres L."/>
            <person name="Lichtenzveig J."/>
        </authorList>
    </citation>
    <scope>NUCLEOTIDE SEQUENCE</scope>
    <source>
        <strain evidence="8">Al4</strain>
    </source>
</reference>
<dbReference type="SUPFAM" id="SSF57667">
    <property type="entry name" value="beta-beta-alpha zinc fingers"/>
    <property type="match status" value="1"/>
</dbReference>
<name>A0A8H7J0E0_9PLEO</name>
<feature type="domain" description="C2H2-type" evidence="7">
    <location>
        <begin position="285"/>
        <end position="315"/>
    </location>
</feature>
<evidence type="ECO:0000256" key="6">
    <source>
        <dbReference type="SAM" id="MobiDB-lite"/>
    </source>
</evidence>
<dbReference type="InterPro" id="IPR036236">
    <property type="entry name" value="Znf_C2H2_sf"/>
</dbReference>
<keyword evidence="3" id="KW-0862">Zinc</keyword>
<feature type="region of interest" description="Disordered" evidence="6">
    <location>
        <begin position="78"/>
        <end position="109"/>
    </location>
</feature>
<keyword evidence="1" id="KW-0479">Metal-binding</keyword>
<feature type="compositionally biased region" description="Acidic residues" evidence="6">
    <location>
        <begin position="219"/>
        <end position="242"/>
    </location>
</feature>
<accession>A0A8H7J0E0</accession>
<dbReference type="GO" id="GO:0000978">
    <property type="term" value="F:RNA polymerase II cis-regulatory region sequence-specific DNA binding"/>
    <property type="evidence" value="ECO:0007669"/>
    <property type="project" value="TreeGrafter"/>
</dbReference>
<dbReference type="OrthoDB" id="10018191at2759"/>
<dbReference type="InterPro" id="IPR013087">
    <property type="entry name" value="Znf_C2H2_type"/>
</dbReference>
<feature type="region of interest" description="Disordered" evidence="6">
    <location>
        <begin position="25"/>
        <end position="45"/>
    </location>
</feature>
<keyword evidence="5" id="KW-0175">Coiled coil</keyword>
<dbReference type="Pfam" id="PF00096">
    <property type="entry name" value="zf-C2H2"/>
    <property type="match status" value="1"/>
</dbReference>
<evidence type="ECO:0000256" key="2">
    <source>
        <dbReference type="ARBA" id="ARBA00022771"/>
    </source>
</evidence>
<evidence type="ECO:0000256" key="1">
    <source>
        <dbReference type="ARBA" id="ARBA00022723"/>
    </source>
</evidence>
<feature type="compositionally biased region" description="Polar residues" evidence="6">
    <location>
        <begin position="251"/>
        <end position="263"/>
    </location>
</feature>
<reference evidence="8" key="2">
    <citation type="submission" date="2020-09" db="EMBL/GenBank/DDBJ databases">
        <title>Reference genome assembly for Australian Ascochyta lentis isolate Al4.</title>
        <authorList>
            <person name="Lee R.C."/>
            <person name="Farfan-Caceres L.M."/>
            <person name="Debler J.W."/>
            <person name="Williams A.H."/>
            <person name="Henares B.M."/>
        </authorList>
    </citation>
    <scope>NUCLEOTIDE SEQUENCE</scope>
    <source>
        <strain evidence="8">Al4</strain>
    </source>
</reference>
<comment type="caution">
    <text evidence="8">The sequence shown here is derived from an EMBL/GenBank/DDBJ whole genome shotgun (WGS) entry which is preliminary data.</text>
</comment>
<feature type="domain" description="C2H2-type" evidence="7">
    <location>
        <begin position="316"/>
        <end position="340"/>
    </location>
</feature>
<dbReference type="EMBL" id="RZGK01000011">
    <property type="protein sequence ID" value="KAF9695629.1"/>
    <property type="molecule type" value="Genomic_DNA"/>
</dbReference>
<organism evidence="8 9">
    <name type="scientific">Ascochyta lentis</name>
    <dbReference type="NCBI Taxonomy" id="205686"/>
    <lineage>
        <taxon>Eukaryota</taxon>
        <taxon>Fungi</taxon>
        <taxon>Dikarya</taxon>
        <taxon>Ascomycota</taxon>
        <taxon>Pezizomycotina</taxon>
        <taxon>Dothideomycetes</taxon>
        <taxon>Pleosporomycetidae</taxon>
        <taxon>Pleosporales</taxon>
        <taxon>Pleosporineae</taxon>
        <taxon>Didymellaceae</taxon>
        <taxon>Ascochyta</taxon>
    </lineage>
</organism>
<dbReference type="GO" id="GO:0000981">
    <property type="term" value="F:DNA-binding transcription factor activity, RNA polymerase II-specific"/>
    <property type="evidence" value="ECO:0007669"/>
    <property type="project" value="TreeGrafter"/>
</dbReference>
<proteinExistence type="predicted"/>
<feature type="coiled-coil region" evidence="5">
    <location>
        <begin position="367"/>
        <end position="394"/>
    </location>
</feature>
<dbReference type="PROSITE" id="PS00028">
    <property type="entry name" value="ZINC_FINGER_C2H2_1"/>
    <property type="match status" value="2"/>
</dbReference>
<keyword evidence="2 4" id="KW-0863">Zinc-finger</keyword>
<evidence type="ECO:0000256" key="4">
    <source>
        <dbReference type="PROSITE-ProRule" id="PRU00042"/>
    </source>
</evidence>
<dbReference type="PROSITE" id="PS50157">
    <property type="entry name" value="ZINC_FINGER_C2H2_2"/>
    <property type="match status" value="2"/>
</dbReference>
<evidence type="ECO:0000313" key="9">
    <source>
        <dbReference type="Proteomes" id="UP000651452"/>
    </source>
</evidence>
<dbReference type="Proteomes" id="UP000651452">
    <property type="component" value="Unassembled WGS sequence"/>
</dbReference>
<protein>
    <recommendedName>
        <fullName evidence="7">C2H2-type domain-containing protein</fullName>
    </recommendedName>
</protein>
<evidence type="ECO:0000256" key="5">
    <source>
        <dbReference type="SAM" id="Coils"/>
    </source>
</evidence>
<evidence type="ECO:0000259" key="7">
    <source>
        <dbReference type="PROSITE" id="PS50157"/>
    </source>
</evidence>
<keyword evidence="9" id="KW-1185">Reference proteome</keyword>
<dbReference type="PANTHER" id="PTHR23235">
    <property type="entry name" value="KRUEPPEL-LIKE TRANSCRIPTION FACTOR"/>
    <property type="match status" value="1"/>
</dbReference>